<dbReference type="AlphaFoldDB" id="A0A0R0DE03"/>
<keyword evidence="3" id="KW-1185">Reference proteome</keyword>
<dbReference type="InterPro" id="IPR027417">
    <property type="entry name" value="P-loop_NTPase"/>
</dbReference>
<comment type="caution">
    <text evidence="2">The sequence shown here is derived from an EMBL/GenBank/DDBJ whole genome shotgun (WGS) entry which is preliminary data.</text>
</comment>
<evidence type="ECO:0000313" key="3">
    <source>
        <dbReference type="Proteomes" id="UP000050956"/>
    </source>
</evidence>
<dbReference type="EMBL" id="LDJM01000021">
    <property type="protein sequence ID" value="KRG76898.1"/>
    <property type="molecule type" value="Genomic_DNA"/>
</dbReference>
<dbReference type="SUPFAM" id="SSF52540">
    <property type="entry name" value="P-loop containing nucleoside triphosphate hydrolases"/>
    <property type="match status" value="1"/>
</dbReference>
<dbReference type="STRING" id="336566.ABB30_08795"/>
<dbReference type="Proteomes" id="UP000050956">
    <property type="component" value="Unassembled WGS sequence"/>
</dbReference>
<dbReference type="GO" id="GO:0005524">
    <property type="term" value="F:ATP binding"/>
    <property type="evidence" value="ECO:0007669"/>
    <property type="project" value="TreeGrafter"/>
</dbReference>
<name>A0A0R0DE03_9GAMM</name>
<organism evidence="2 3">
    <name type="scientific">Stenotrophomonas ginsengisoli</name>
    <dbReference type="NCBI Taxonomy" id="336566"/>
    <lineage>
        <taxon>Bacteria</taxon>
        <taxon>Pseudomonadati</taxon>
        <taxon>Pseudomonadota</taxon>
        <taxon>Gammaproteobacteria</taxon>
        <taxon>Lysobacterales</taxon>
        <taxon>Lysobacteraceae</taxon>
        <taxon>Stenotrophomonas</taxon>
    </lineage>
</organism>
<dbReference type="PATRIC" id="fig|336566.3.peg.1168"/>
<dbReference type="PANTHER" id="PTHR43384">
    <property type="entry name" value="SEPTUM SITE-DETERMINING PROTEIN MIND HOMOLOG, CHLOROPLASTIC-RELATED"/>
    <property type="match status" value="1"/>
</dbReference>
<protein>
    <recommendedName>
        <fullName evidence="1">Pilus assembly protein TadZ N-terminal domain-containing protein</fullName>
    </recommendedName>
</protein>
<gene>
    <name evidence="2" type="ORF">ABB30_08795</name>
</gene>
<dbReference type="InterPro" id="IPR050625">
    <property type="entry name" value="ParA/MinD_ATPase"/>
</dbReference>
<feature type="domain" description="Pilus assembly protein TadZ N-terminal" evidence="1">
    <location>
        <begin position="87"/>
        <end position="141"/>
    </location>
</feature>
<reference evidence="2 3" key="1">
    <citation type="submission" date="2015-05" db="EMBL/GenBank/DDBJ databases">
        <title>Genome sequencing and analysis of members of genus Stenotrophomonas.</title>
        <authorList>
            <person name="Patil P.P."/>
            <person name="Midha S."/>
            <person name="Patil P.B."/>
        </authorList>
    </citation>
    <scope>NUCLEOTIDE SEQUENCE [LARGE SCALE GENOMIC DNA]</scope>
    <source>
        <strain evidence="2 3">DSM 24757</strain>
    </source>
</reference>
<dbReference type="GO" id="GO:0051782">
    <property type="term" value="P:negative regulation of cell division"/>
    <property type="evidence" value="ECO:0007669"/>
    <property type="project" value="TreeGrafter"/>
</dbReference>
<dbReference type="GO" id="GO:0009898">
    <property type="term" value="C:cytoplasmic side of plasma membrane"/>
    <property type="evidence" value="ECO:0007669"/>
    <property type="project" value="TreeGrafter"/>
</dbReference>
<dbReference type="GO" id="GO:0016887">
    <property type="term" value="F:ATP hydrolysis activity"/>
    <property type="evidence" value="ECO:0007669"/>
    <property type="project" value="TreeGrafter"/>
</dbReference>
<dbReference type="GO" id="GO:0005829">
    <property type="term" value="C:cytosol"/>
    <property type="evidence" value="ECO:0007669"/>
    <property type="project" value="TreeGrafter"/>
</dbReference>
<sequence>MAASSSFAPTSGDKQRRVVLYAPDNHLLLALSAIEGLQSTYWIDSRDVEPARLMGANPDTVLVLLDYTGNNAHYSQAMAQAISQQPAAPAMLGVGTIAEGPDQSSQLLAAIRAGVRDFIDLGAPAHDIQDILRRIKRDLRSNQPITVAGVPAQPSQPDGKLLLLLGVRPGLGTSTLAAHLGSRLAADSGDDNSPNNAFLLLDFGLPAGDTALYLGVEGGFHLDDALRSMDRIDATFAASAISRHGSGLSVLARSSSAFPGDETAALVQRLRCLYRNVLCDLGGLDSNSIPTAMLAKADEIWLVADQSIGALLSLDRCLQALEQRGQRDERLQLVLNRHDESFGITAEQVAARFSLPLLSTLPERSRQLRSSASIGRLLHEQHPNDPYLQALAPLAARLAPTTASTAPSGTFSRLATYMSPSKWKKT</sequence>
<dbReference type="InterPro" id="IPR031580">
    <property type="entry name" value="TadZ_N"/>
</dbReference>
<evidence type="ECO:0000313" key="2">
    <source>
        <dbReference type="EMBL" id="KRG76898.1"/>
    </source>
</evidence>
<proteinExistence type="predicted"/>
<evidence type="ECO:0000259" key="1">
    <source>
        <dbReference type="Pfam" id="PF16968"/>
    </source>
</evidence>
<dbReference type="Gene3D" id="3.40.50.300">
    <property type="entry name" value="P-loop containing nucleotide triphosphate hydrolases"/>
    <property type="match status" value="1"/>
</dbReference>
<dbReference type="PANTHER" id="PTHR43384:SF13">
    <property type="entry name" value="SLR0110 PROTEIN"/>
    <property type="match status" value="1"/>
</dbReference>
<dbReference type="Pfam" id="PF16968">
    <property type="entry name" value="TadZ_N"/>
    <property type="match status" value="1"/>
</dbReference>
<dbReference type="Gene3D" id="3.40.50.2300">
    <property type="match status" value="1"/>
</dbReference>
<accession>A0A0R0DE03</accession>